<evidence type="ECO:0000313" key="2">
    <source>
        <dbReference type="Proteomes" id="UP000006101"/>
    </source>
</evidence>
<gene>
    <name evidence="1" type="ORF">NKOR_02360</name>
</gene>
<reference evidence="1 2" key="1">
    <citation type="journal article" date="2012" name="J. Bacteriol.">
        <title>Draft Genome Sequence of an Ammonia-Oxidizing Archaeon, "Candidatus Nitrosopumilus koreensis" AR1, from Marine Sediment.</title>
        <authorList>
            <person name="Park S.J."/>
            <person name="Kim J.G."/>
            <person name="Jung M.Y."/>
            <person name="Kim S.J."/>
            <person name="Cha I.T."/>
            <person name="Kwon K."/>
            <person name="Lee J.H."/>
            <person name="Rhee S.K."/>
        </authorList>
    </citation>
    <scope>NUCLEOTIDE SEQUENCE [LARGE SCALE GENOMIC DNA]</scope>
    <source>
        <strain evidence="1 2">AR1</strain>
    </source>
</reference>
<dbReference type="HOGENOM" id="CLU_2392742_0_0_2"/>
<protein>
    <submittedName>
        <fullName evidence="1">Uncharacterized protein</fullName>
    </submittedName>
</protein>
<dbReference type="AlphaFoldDB" id="K0B610"/>
<accession>K0B610</accession>
<dbReference type="EMBL" id="CP003842">
    <property type="protein sequence ID" value="AFS80370.1"/>
    <property type="molecule type" value="Genomic_DNA"/>
</dbReference>
<proteinExistence type="predicted"/>
<dbReference type="STRING" id="1229908.NKOR_02360"/>
<dbReference type="Proteomes" id="UP000006101">
    <property type="component" value="Chromosome"/>
</dbReference>
<dbReference type="PATRIC" id="fig|1229908.8.peg.502"/>
<dbReference type="KEGG" id="nkr:NKOR_02360"/>
<organism evidence="1 2">
    <name type="scientific">Candidatus Nitrosopumilus koreensis AR1</name>
    <dbReference type="NCBI Taxonomy" id="1229908"/>
    <lineage>
        <taxon>Archaea</taxon>
        <taxon>Nitrososphaerota</taxon>
        <taxon>Nitrososphaeria</taxon>
        <taxon>Nitrosopumilales</taxon>
        <taxon>Nitrosopumilaceae</taxon>
        <taxon>Nitrosopumilus</taxon>
    </lineage>
</organism>
<dbReference type="GeneID" id="13725916"/>
<dbReference type="RefSeq" id="WP_014962759.1">
    <property type="nucleotide sequence ID" value="NC_018655.1"/>
</dbReference>
<keyword evidence="2" id="KW-1185">Reference proteome</keyword>
<sequence length="93" mass="11187">MIVLNEENDDMPVCNTCLSRIESLPYRIVSLADHYDIPRVLHFHYFYPCWDLDLFFQRYVDHKIISLAFSCDVKTLEDPLIIRNMKNNADLWY</sequence>
<evidence type="ECO:0000313" key="1">
    <source>
        <dbReference type="EMBL" id="AFS80370.1"/>
    </source>
</evidence>
<name>K0B610_9ARCH</name>